<comment type="pathway">
    <text evidence="3 10">Amino-acid biosynthesis; L-leucine biosynthesis; L-leucine from 3-methyl-2-oxobutanoate: step 2/4.</text>
</comment>
<dbReference type="NCBIfam" id="TIGR00171">
    <property type="entry name" value="leuD"/>
    <property type="match status" value="1"/>
</dbReference>
<sequence length="210" mass="22528">MEPVSRIEGRAYPWGAKNVDTDIIIPAHWLKTTSREGLGKGAFEAVRREPGNVFDAPEHAGSPLLIAGDNFGCGSSREHAAWALADMGVRAVLAPSFSDIFSGNAVKNGIVPVVLPQEAIDRLLDVAHEGVAITVDLETMSVTTPYQDRFAFHLDAFRRQCLIEGLDEIGITLARDTAISKYEAEAFAARPWIAGESQNAGIAVEGAGRT</sequence>
<comment type="similarity">
    <text evidence="4 10">Belongs to the LeuD family. LeuD type 1 subfamily.</text>
</comment>
<evidence type="ECO:0000313" key="12">
    <source>
        <dbReference type="EMBL" id="TKD50730.1"/>
    </source>
</evidence>
<dbReference type="UniPathway" id="UPA00048">
    <property type="reaction ID" value="UER00071"/>
</dbReference>
<reference evidence="12 13" key="1">
    <citation type="submission" date="2019-04" db="EMBL/GenBank/DDBJ databases">
        <authorList>
            <person name="Yang Y."/>
            <person name="Wei D."/>
        </authorList>
    </citation>
    <scope>NUCLEOTIDE SEQUENCE [LARGE SCALE GENOMIC DNA]</scope>
    <source>
        <strain evidence="12 13">L-1-4w-11</strain>
    </source>
</reference>
<keyword evidence="7 10" id="KW-0028">Amino-acid biosynthesis</keyword>
<dbReference type="OrthoDB" id="9777465at2"/>
<evidence type="ECO:0000256" key="7">
    <source>
        <dbReference type="ARBA" id="ARBA00022605"/>
    </source>
</evidence>
<keyword evidence="6 10" id="KW-0432">Leucine biosynthesis</keyword>
<dbReference type="EMBL" id="SWKR01000002">
    <property type="protein sequence ID" value="TKD50730.1"/>
    <property type="molecule type" value="Genomic_DNA"/>
</dbReference>
<keyword evidence="9 10" id="KW-0100">Branched-chain amino acid biosynthesis</keyword>
<comment type="function">
    <text evidence="2 10">Catalyzes the isomerization between 2-isopropylmalate and 3-isopropylmalate, via the formation of 2-isopropylmaleate.</text>
</comment>
<evidence type="ECO:0000259" key="11">
    <source>
        <dbReference type="Pfam" id="PF00694"/>
    </source>
</evidence>
<comment type="subunit">
    <text evidence="5 10">Heterodimer of LeuC and LeuD.</text>
</comment>
<feature type="domain" description="Aconitase A/isopropylmalate dehydratase small subunit swivel" evidence="11">
    <location>
        <begin position="2"/>
        <end position="118"/>
    </location>
</feature>
<dbReference type="GO" id="GO:0009316">
    <property type="term" value="C:3-isopropylmalate dehydratase complex"/>
    <property type="evidence" value="ECO:0007669"/>
    <property type="project" value="InterPro"/>
</dbReference>
<dbReference type="AlphaFoldDB" id="A0A4U1L3C0"/>
<dbReference type="HAMAP" id="MF_01031">
    <property type="entry name" value="LeuD_type1"/>
    <property type="match status" value="1"/>
</dbReference>
<dbReference type="InterPro" id="IPR050075">
    <property type="entry name" value="LeuD"/>
</dbReference>
<dbReference type="Gene3D" id="3.20.19.10">
    <property type="entry name" value="Aconitase, domain 4"/>
    <property type="match status" value="1"/>
</dbReference>
<dbReference type="NCBIfam" id="NF002458">
    <property type="entry name" value="PRK01641.1"/>
    <property type="match status" value="1"/>
</dbReference>
<proteinExistence type="inferred from homology"/>
<dbReference type="PANTHER" id="PTHR43345">
    <property type="entry name" value="3-ISOPROPYLMALATE DEHYDRATASE SMALL SUBUNIT 2-RELATED-RELATED"/>
    <property type="match status" value="1"/>
</dbReference>
<protein>
    <recommendedName>
        <fullName evidence="10">3-isopropylmalate dehydratase small subunit</fullName>
        <ecNumber evidence="10">4.2.1.33</ecNumber>
    </recommendedName>
    <alternativeName>
        <fullName evidence="10">Alpha-IPM isomerase</fullName>
        <shortName evidence="10">IPMI</shortName>
    </alternativeName>
    <alternativeName>
        <fullName evidence="10">Isopropylmalate isomerase</fullName>
    </alternativeName>
</protein>
<dbReference type="InterPro" id="IPR004431">
    <property type="entry name" value="3-IsopropMal_deHydase_ssu"/>
</dbReference>
<organism evidence="12 13">
    <name type="scientific">Sphingomonas baiyangensis</name>
    <dbReference type="NCBI Taxonomy" id="2572576"/>
    <lineage>
        <taxon>Bacteria</taxon>
        <taxon>Pseudomonadati</taxon>
        <taxon>Pseudomonadota</taxon>
        <taxon>Alphaproteobacteria</taxon>
        <taxon>Sphingomonadales</taxon>
        <taxon>Sphingomonadaceae</taxon>
        <taxon>Sphingomonas</taxon>
    </lineage>
</organism>
<evidence type="ECO:0000313" key="13">
    <source>
        <dbReference type="Proteomes" id="UP000309138"/>
    </source>
</evidence>
<dbReference type="RefSeq" id="WP_136942673.1">
    <property type="nucleotide sequence ID" value="NZ_SWKR01000002.1"/>
</dbReference>
<gene>
    <name evidence="10 12" type="primary">leuD</name>
    <name evidence="12" type="ORF">FBR43_08080</name>
</gene>
<accession>A0A4U1L3C0</accession>
<dbReference type="SUPFAM" id="SSF52016">
    <property type="entry name" value="LeuD/IlvD-like"/>
    <property type="match status" value="1"/>
</dbReference>
<comment type="catalytic activity">
    <reaction evidence="1 10">
        <text>(2R,3S)-3-isopropylmalate = (2S)-2-isopropylmalate</text>
        <dbReference type="Rhea" id="RHEA:32287"/>
        <dbReference type="ChEBI" id="CHEBI:1178"/>
        <dbReference type="ChEBI" id="CHEBI:35121"/>
        <dbReference type="EC" id="4.2.1.33"/>
    </reaction>
</comment>
<evidence type="ECO:0000256" key="10">
    <source>
        <dbReference type="HAMAP-Rule" id="MF_01031"/>
    </source>
</evidence>
<dbReference type="InterPro" id="IPR000573">
    <property type="entry name" value="AconitaseA/IPMdHydase_ssu_swvl"/>
</dbReference>
<dbReference type="InterPro" id="IPR015928">
    <property type="entry name" value="Aconitase/3IPM_dehydase_swvl"/>
</dbReference>
<dbReference type="Pfam" id="PF00694">
    <property type="entry name" value="Aconitase_C"/>
    <property type="match status" value="1"/>
</dbReference>
<keyword evidence="8 10" id="KW-0456">Lyase</keyword>
<keyword evidence="13" id="KW-1185">Reference proteome</keyword>
<dbReference type="PANTHER" id="PTHR43345:SF5">
    <property type="entry name" value="3-ISOPROPYLMALATE DEHYDRATASE SMALL SUBUNIT"/>
    <property type="match status" value="1"/>
</dbReference>
<evidence type="ECO:0000256" key="1">
    <source>
        <dbReference type="ARBA" id="ARBA00000491"/>
    </source>
</evidence>
<evidence type="ECO:0000256" key="2">
    <source>
        <dbReference type="ARBA" id="ARBA00002695"/>
    </source>
</evidence>
<dbReference type="Proteomes" id="UP000309138">
    <property type="component" value="Unassembled WGS sequence"/>
</dbReference>
<dbReference type="GO" id="GO:0009098">
    <property type="term" value="P:L-leucine biosynthetic process"/>
    <property type="evidence" value="ECO:0007669"/>
    <property type="project" value="UniProtKB-UniRule"/>
</dbReference>
<evidence type="ECO:0000256" key="6">
    <source>
        <dbReference type="ARBA" id="ARBA00022430"/>
    </source>
</evidence>
<evidence type="ECO:0000256" key="9">
    <source>
        <dbReference type="ARBA" id="ARBA00023304"/>
    </source>
</evidence>
<dbReference type="GO" id="GO:0003861">
    <property type="term" value="F:3-isopropylmalate dehydratase activity"/>
    <property type="evidence" value="ECO:0007669"/>
    <property type="project" value="UniProtKB-UniRule"/>
</dbReference>
<dbReference type="EC" id="4.2.1.33" evidence="10"/>
<evidence type="ECO:0000256" key="8">
    <source>
        <dbReference type="ARBA" id="ARBA00023239"/>
    </source>
</evidence>
<name>A0A4U1L3C0_9SPHN</name>
<dbReference type="InterPro" id="IPR033940">
    <property type="entry name" value="IPMI_Swivel"/>
</dbReference>
<evidence type="ECO:0000256" key="4">
    <source>
        <dbReference type="ARBA" id="ARBA00009845"/>
    </source>
</evidence>
<dbReference type="CDD" id="cd01577">
    <property type="entry name" value="IPMI_Swivel"/>
    <property type="match status" value="1"/>
</dbReference>
<comment type="caution">
    <text evidence="12">The sequence shown here is derived from an EMBL/GenBank/DDBJ whole genome shotgun (WGS) entry which is preliminary data.</text>
</comment>
<evidence type="ECO:0000256" key="5">
    <source>
        <dbReference type="ARBA" id="ARBA00011271"/>
    </source>
</evidence>
<evidence type="ECO:0000256" key="3">
    <source>
        <dbReference type="ARBA" id="ARBA00004729"/>
    </source>
</evidence>